<evidence type="ECO:0000313" key="4">
    <source>
        <dbReference type="Proteomes" id="UP000066376"/>
    </source>
</evidence>
<keyword evidence="1" id="KW-1133">Transmembrane helix</keyword>
<dbReference type="AlphaFoldDB" id="A0A126R2X2"/>
<dbReference type="Proteomes" id="UP000183442">
    <property type="component" value="Unassembled WGS sequence"/>
</dbReference>
<reference evidence="4" key="2">
    <citation type="submission" date="2016-02" db="EMBL/GenBank/DDBJ databases">
        <title>The draft genome sequence of the rumen methanogen Methanobrevibacter olleyae YLM1.</title>
        <authorList>
            <consortium name="New Zealand Agricultural Greenhouse Gas Research Centre/Pastoral Greenhouse Gas Research Consortium"/>
            <person name="Kelly W.J."/>
            <person name="Li D."/>
            <person name="Lambie S.C."/>
            <person name="Attwood G.T."/>
            <person name="Altermann E."/>
            <person name="Leahy S.C."/>
        </authorList>
    </citation>
    <scope>NUCLEOTIDE SEQUENCE [LARGE SCALE GENOMIC DNA]</scope>
    <source>
        <strain evidence="4">YLM1</strain>
    </source>
</reference>
<name>A0A126R2X2_METOL</name>
<dbReference type="GeneID" id="28489758"/>
<keyword evidence="1" id="KW-0812">Transmembrane</keyword>
<dbReference type="EMBL" id="CP014265">
    <property type="protein sequence ID" value="AMK16005.1"/>
    <property type="molecule type" value="Genomic_DNA"/>
</dbReference>
<dbReference type="KEGG" id="mol:YLM1_1448"/>
<proteinExistence type="predicted"/>
<gene>
    <name evidence="3" type="ORF">SAMN02910297_00123</name>
    <name evidence="2" type="ORF">YLM1_1448</name>
</gene>
<dbReference type="EMBL" id="FOTL01000001">
    <property type="protein sequence ID" value="SFL17319.1"/>
    <property type="molecule type" value="Genomic_DNA"/>
</dbReference>
<feature type="transmembrane region" description="Helical" evidence="1">
    <location>
        <begin position="90"/>
        <end position="108"/>
    </location>
</feature>
<dbReference type="PATRIC" id="fig|294671.3.peg.1509"/>
<feature type="transmembrane region" description="Helical" evidence="1">
    <location>
        <begin position="28"/>
        <end position="49"/>
    </location>
</feature>
<sequence length="111" mass="12248">MALYHKFLDSIKGLKSNLSKDPTTMDNVSGALAAEFLVFVSLILAALFLRHLSVIASMIVVILVAILLFTNMPIAGKIKSEQSDSLEKMIFYVIITLGILIAVIYWGLKYV</sequence>
<dbReference type="RefSeq" id="WP_067147895.1">
    <property type="nucleotide sequence ID" value="NZ_CP014265.1"/>
</dbReference>
<protein>
    <submittedName>
        <fullName evidence="2 3">Energy-converting hydrogenase B subunit G</fullName>
    </submittedName>
</protein>
<dbReference type="OrthoDB" id="71397at2157"/>
<evidence type="ECO:0000256" key="1">
    <source>
        <dbReference type="SAM" id="Phobius"/>
    </source>
</evidence>
<feature type="transmembrane region" description="Helical" evidence="1">
    <location>
        <begin position="55"/>
        <end position="78"/>
    </location>
</feature>
<keyword evidence="4" id="KW-1185">Reference proteome</keyword>
<evidence type="ECO:0000313" key="3">
    <source>
        <dbReference type="EMBL" id="SFL17319.1"/>
    </source>
</evidence>
<reference evidence="2 4" key="1">
    <citation type="journal article" date="2016" name="Genome Announc.">
        <title>Draft Genome Sequence of the Rumen Methanogen Methanobrevibacter olleyae YLM1.</title>
        <authorList>
            <person name="Kelly W.J."/>
            <person name="Li D."/>
            <person name="Lambie S.C."/>
            <person name="Cox F."/>
            <person name="Attwood G.T."/>
            <person name="Altermann E."/>
            <person name="Leahy S.C."/>
        </authorList>
    </citation>
    <scope>NUCLEOTIDE SEQUENCE [LARGE SCALE GENOMIC DNA]</scope>
    <source>
        <strain evidence="2 4">YLM1</strain>
    </source>
</reference>
<evidence type="ECO:0000313" key="2">
    <source>
        <dbReference type="EMBL" id="AMK16005.1"/>
    </source>
</evidence>
<dbReference type="Proteomes" id="UP000066376">
    <property type="component" value="Chromosome"/>
</dbReference>
<reference evidence="5" key="3">
    <citation type="submission" date="2016-10" db="EMBL/GenBank/DDBJ databases">
        <authorList>
            <person name="Varghese N."/>
        </authorList>
    </citation>
    <scope>NUCLEOTIDE SEQUENCE [LARGE SCALE GENOMIC DNA]</scope>
    <source>
        <strain evidence="5">DSM 16632</strain>
    </source>
</reference>
<accession>A0A126R2X2</accession>
<evidence type="ECO:0000313" key="5">
    <source>
        <dbReference type="Proteomes" id="UP000183442"/>
    </source>
</evidence>
<reference evidence="3" key="4">
    <citation type="submission" date="2016-10" db="EMBL/GenBank/DDBJ databases">
        <authorList>
            <person name="de Groot N.N."/>
        </authorList>
    </citation>
    <scope>NUCLEOTIDE SEQUENCE [LARGE SCALE GENOMIC DNA]</scope>
    <source>
        <strain evidence="3">DSM 16632</strain>
    </source>
</reference>
<dbReference type="STRING" id="294671.YLM1_1448"/>
<keyword evidence="1" id="KW-0472">Membrane</keyword>
<organism evidence="2 4">
    <name type="scientific">Methanobrevibacter olleyae</name>
    <dbReference type="NCBI Taxonomy" id="294671"/>
    <lineage>
        <taxon>Archaea</taxon>
        <taxon>Methanobacteriati</taxon>
        <taxon>Methanobacteriota</taxon>
        <taxon>Methanomada group</taxon>
        <taxon>Methanobacteria</taxon>
        <taxon>Methanobacteriales</taxon>
        <taxon>Methanobacteriaceae</taxon>
        <taxon>Methanobrevibacter</taxon>
    </lineage>
</organism>